<dbReference type="GO" id="GO:0006749">
    <property type="term" value="P:glutathione metabolic process"/>
    <property type="evidence" value="ECO:0007669"/>
    <property type="project" value="TreeGrafter"/>
</dbReference>
<dbReference type="AlphaFoldDB" id="S8DEB0"/>
<protein>
    <recommendedName>
        <fullName evidence="1">glutathione transferase</fullName>
        <ecNumber evidence="1">2.5.1.18</ecNumber>
    </recommendedName>
</protein>
<reference evidence="4 5" key="1">
    <citation type="journal article" date="2013" name="BMC Genomics">
        <title>The miniature genome of a carnivorous plant Genlisea aurea contains a low number of genes and short non-coding sequences.</title>
        <authorList>
            <person name="Leushkin E.V."/>
            <person name="Sutormin R.A."/>
            <person name="Nabieva E.R."/>
            <person name="Penin A.A."/>
            <person name="Kondrashov A.S."/>
            <person name="Logacheva M.D."/>
        </authorList>
    </citation>
    <scope>NUCLEOTIDE SEQUENCE [LARGE SCALE GENOMIC DNA]</scope>
</reference>
<organism evidence="4 5">
    <name type="scientific">Genlisea aurea</name>
    <dbReference type="NCBI Taxonomy" id="192259"/>
    <lineage>
        <taxon>Eukaryota</taxon>
        <taxon>Viridiplantae</taxon>
        <taxon>Streptophyta</taxon>
        <taxon>Embryophyta</taxon>
        <taxon>Tracheophyta</taxon>
        <taxon>Spermatophyta</taxon>
        <taxon>Magnoliopsida</taxon>
        <taxon>eudicotyledons</taxon>
        <taxon>Gunneridae</taxon>
        <taxon>Pentapetalae</taxon>
        <taxon>asterids</taxon>
        <taxon>lamiids</taxon>
        <taxon>Lamiales</taxon>
        <taxon>Lentibulariaceae</taxon>
        <taxon>Genlisea</taxon>
    </lineage>
</organism>
<dbReference type="PANTHER" id="PTHR43900">
    <property type="entry name" value="GLUTATHIONE S-TRANSFERASE RHO"/>
    <property type="match status" value="1"/>
</dbReference>
<dbReference type="EC" id="2.5.1.18" evidence="1"/>
<dbReference type="Proteomes" id="UP000015453">
    <property type="component" value="Unassembled WGS sequence"/>
</dbReference>
<dbReference type="EMBL" id="AUSU01007072">
    <property type="protein sequence ID" value="EPS61108.1"/>
    <property type="molecule type" value="Genomic_DNA"/>
</dbReference>
<feature type="non-terminal residue" evidence="4">
    <location>
        <position position="56"/>
    </location>
</feature>
<accession>S8DEB0</accession>
<dbReference type="Gene3D" id="3.40.30.10">
    <property type="entry name" value="Glutaredoxin"/>
    <property type="match status" value="1"/>
</dbReference>
<evidence type="ECO:0000256" key="1">
    <source>
        <dbReference type="ARBA" id="ARBA00012452"/>
    </source>
</evidence>
<dbReference type="SUPFAM" id="SSF52833">
    <property type="entry name" value="Thioredoxin-like"/>
    <property type="match status" value="1"/>
</dbReference>
<dbReference type="OrthoDB" id="422574at2759"/>
<name>S8DEB0_9LAMI</name>
<gene>
    <name evidence="4" type="ORF">M569_13691</name>
</gene>
<dbReference type="GO" id="GO:0005737">
    <property type="term" value="C:cytoplasm"/>
    <property type="evidence" value="ECO:0007669"/>
    <property type="project" value="TreeGrafter"/>
</dbReference>
<comment type="caution">
    <text evidence="4">The sequence shown here is derived from an EMBL/GenBank/DDBJ whole genome shotgun (WGS) entry which is preliminary data.</text>
</comment>
<dbReference type="InterPro" id="IPR004045">
    <property type="entry name" value="Glutathione_S-Trfase_N"/>
</dbReference>
<dbReference type="GO" id="GO:0043295">
    <property type="term" value="F:glutathione binding"/>
    <property type="evidence" value="ECO:0007669"/>
    <property type="project" value="TreeGrafter"/>
</dbReference>
<evidence type="ECO:0000313" key="5">
    <source>
        <dbReference type="Proteomes" id="UP000015453"/>
    </source>
</evidence>
<feature type="domain" description="GST N-terminal" evidence="3">
    <location>
        <begin position="1"/>
        <end position="56"/>
    </location>
</feature>
<sequence>MAIKIYGTPPSAPARRAIAAAEEKGLDYEFVVVDMSTAQHKKQPFISINPFGQIPG</sequence>
<evidence type="ECO:0000256" key="2">
    <source>
        <dbReference type="ARBA" id="ARBA00022679"/>
    </source>
</evidence>
<keyword evidence="2" id="KW-0808">Transferase</keyword>
<keyword evidence="5" id="KW-1185">Reference proteome</keyword>
<evidence type="ECO:0000313" key="4">
    <source>
        <dbReference type="EMBL" id="EPS61108.1"/>
    </source>
</evidence>
<proteinExistence type="predicted"/>
<dbReference type="InterPro" id="IPR036249">
    <property type="entry name" value="Thioredoxin-like_sf"/>
</dbReference>
<evidence type="ECO:0000259" key="3">
    <source>
        <dbReference type="PROSITE" id="PS50404"/>
    </source>
</evidence>
<dbReference type="Pfam" id="PF02798">
    <property type="entry name" value="GST_N"/>
    <property type="match status" value="1"/>
</dbReference>
<dbReference type="GO" id="GO:0004364">
    <property type="term" value="F:glutathione transferase activity"/>
    <property type="evidence" value="ECO:0007669"/>
    <property type="project" value="UniProtKB-EC"/>
</dbReference>
<dbReference type="PANTHER" id="PTHR43900:SF47">
    <property type="entry name" value="GLUTATHIONE S-TRANSFERASE F6-RELATED"/>
    <property type="match status" value="1"/>
</dbReference>
<dbReference type="PROSITE" id="PS50404">
    <property type="entry name" value="GST_NTER"/>
    <property type="match status" value="1"/>
</dbReference>